<dbReference type="EMBL" id="FQVC01000012">
    <property type="protein sequence ID" value="SHF73157.1"/>
    <property type="molecule type" value="Genomic_DNA"/>
</dbReference>
<gene>
    <name evidence="8" type="ORF">SAMN02745223_03426</name>
</gene>
<dbReference type="SUPFAM" id="SSF111369">
    <property type="entry name" value="HlyD-like secretion proteins"/>
    <property type="match status" value="1"/>
</dbReference>
<evidence type="ECO:0000256" key="2">
    <source>
        <dbReference type="ARBA" id="ARBA00009477"/>
    </source>
</evidence>
<protein>
    <submittedName>
        <fullName evidence="8">HlyD family secretion protein</fullName>
    </submittedName>
</protein>
<comment type="subcellular location">
    <subcellularLocation>
        <location evidence="1">Cell envelope</location>
    </subcellularLocation>
</comment>
<feature type="domain" description="Multidrug resistance protein MdtA-like C-terminal permuted SH3" evidence="7">
    <location>
        <begin position="295"/>
        <end position="350"/>
    </location>
</feature>
<dbReference type="GO" id="GO:0015562">
    <property type="term" value="F:efflux transmembrane transporter activity"/>
    <property type="evidence" value="ECO:0007669"/>
    <property type="project" value="TreeGrafter"/>
</dbReference>
<dbReference type="InterPro" id="IPR006143">
    <property type="entry name" value="RND_pump_MFP"/>
</dbReference>
<keyword evidence="4" id="KW-0175">Coiled coil</keyword>
<accession>A0A1M5E1N3</accession>
<dbReference type="Gene3D" id="2.40.30.170">
    <property type="match status" value="1"/>
</dbReference>
<organism evidence="8 9">
    <name type="scientific">Devosia limi DSM 17137</name>
    <dbReference type="NCBI Taxonomy" id="1121477"/>
    <lineage>
        <taxon>Bacteria</taxon>
        <taxon>Pseudomonadati</taxon>
        <taxon>Pseudomonadota</taxon>
        <taxon>Alphaproteobacteria</taxon>
        <taxon>Hyphomicrobiales</taxon>
        <taxon>Devosiaceae</taxon>
        <taxon>Devosia</taxon>
    </lineage>
</organism>
<evidence type="ECO:0000259" key="7">
    <source>
        <dbReference type="Pfam" id="PF25967"/>
    </source>
</evidence>
<dbReference type="Proteomes" id="UP000184533">
    <property type="component" value="Unassembled WGS sequence"/>
</dbReference>
<feature type="domain" description="Multidrug resistance protein MdtA-like barrel-sandwich hybrid" evidence="6">
    <location>
        <begin position="73"/>
        <end position="203"/>
    </location>
</feature>
<sequence length="363" mass="38087">MAGVTNPQKAPRTRRRWSWWLILSGLAVLAGATYASLERPWEPKPTRVAVEIVSADPFAQVLAVNGRVVARDTVTVRAAVSAQARDVLVDEGDSVAAGDTLIQLDATQPRTLVDQARAALDAGLVSQAQAQANADRANALGENAARSTREDAALAVLSAANEVARLQAALEQARNQLAQYTIVAPLSGVVLDRKVDRGQLVDPQSELLTIANLDDLLVATDVDELYSSRIRNGLKALLKPVGDTVPQHGSVVFASPSIDPATGGRAIKIAFDEAVDLPVGLTINANIIIAETDAALTVPRGAIITQGTDSHVLVLDDGRAAVRPIEFSDWPAPRVIVTQGLSAGDVVIVDPTAIAAGQSVEAE</sequence>
<keyword evidence="3" id="KW-0813">Transport</keyword>
<dbReference type="PANTHER" id="PTHR30469:SF15">
    <property type="entry name" value="HLYD FAMILY OF SECRETION PROTEINS"/>
    <property type="match status" value="1"/>
</dbReference>
<evidence type="ECO:0000313" key="9">
    <source>
        <dbReference type="Proteomes" id="UP000184533"/>
    </source>
</evidence>
<evidence type="ECO:0000313" key="8">
    <source>
        <dbReference type="EMBL" id="SHF73157.1"/>
    </source>
</evidence>
<keyword evidence="5" id="KW-1133">Transmembrane helix</keyword>
<evidence type="ECO:0000256" key="1">
    <source>
        <dbReference type="ARBA" id="ARBA00004196"/>
    </source>
</evidence>
<keyword evidence="5" id="KW-0472">Membrane</keyword>
<dbReference type="NCBIfam" id="TIGR01730">
    <property type="entry name" value="RND_mfp"/>
    <property type="match status" value="1"/>
</dbReference>
<dbReference type="InterPro" id="IPR058625">
    <property type="entry name" value="MdtA-like_BSH"/>
</dbReference>
<evidence type="ECO:0000256" key="4">
    <source>
        <dbReference type="SAM" id="Coils"/>
    </source>
</evidence>
<reference evidence="8 9" key="1">
    <citation type="submission" date="2016-11" db="EMBL/GenBank/DDBJ databases">
        <authorList>
            <person name="Jaros S."/>
            <person name="Januszkiewicz K."/>
            <person name="Wedrychowicz H."/>
        </authorList>
    </citation>
    <scope>NUCLEOTIDE SEQUENCE [LARGE SCALE GENOMIC DNA]</scope>
    <source>
        <strain evidence="8 9">DSM 17137</strain>
    </source>
</reference>
<dbReference type="InterPro" id="IPR058627">
    <property type="entry name" value="MdtA-like_C"/>
</dbReference>
<dbReference type="Gene3D" id="2.40.50.100">
    <property type="match status" value="1"/>
</dbReference>
<dbReference type="Pfam" id="PF25967">
    <property type="entry name" value="RND-MFP_C"/>
    <property type="match status" value="1"/>
</dbReference>
<evidence type="ECO:0000256" key="5">
    <source>
        <dbReference type="SAM" id="Phobius"/>
    </source>
</evidence>
<evidence type="ECO:0000256" key="3">
    <source>
        <dbReference type="ARBA" id="ARBA00022448"/>
    </source>
</evidence>
<dbReference type="GO" id="GO:1990281">
    <property type="term" value="C:efflux pump complex"/>
    <property type="evidence" value="ECO:0007669"/>
    <property type="project" value="TreeGrafter"/>
</dbReference>
<feature type="transmembrane region" description="Helical" evidence="5">
    <location>
        <begin position="17"/>
        <end position="37"/>
    </location>
</feature>
<evidence type="ECO:0000259" key="6">
    <source>
        <dbReference type="Pfam" id="PF25917"/>
    </source>
</evidence>
<comment type="similarity">
    <text evidence="2">Belongs to the membrane fusion protein (MFP) (TC 8.A.1) family.</text>
</comment>
<keyword evidence="5" id="KW-0812">Transmembrane</keyword>
<dbReference type="Pfam" id="PF25917">
    <property type="entry name" value="BSH_RND"/>
    <property type="match status" value="1"/>
</dbReference>
<dbReference type="Gene3D" id="1.10.287.470">
    <property type="entry name" value="Helix hairpin bin"/>
    <property type="match status" value="1"/>
</dbReference>
<feature type="coiled-coil region" evidence="4">
    <location>
        <begin position="156"/>
        <end position="183"/>
    </location>
</feature>
<dbReference type="AlphaFoldDB" id="A0A1M5E1N3"/>
<dbReference type="RefSeq" id="WP_082093990.1">
    <property type="nucleotide sequence ID" value="NZ_FQVC01000012.1"/>
</dbReference>
<proteinExistence type="inferred from homology"/>
<name>A0A1M5E1N3_9HYPH</name>
<dbReference type="OrthoDB" id="9791520at2"/>
<dbReference type="PANTHER" id="PTHR30469">
    <property type="entry name" value="MULTIDRUG RESISTANCE PROTEIN MDTA"/>
    <property type="match status" value="1"/>
</dbReference>
<dbReference type="Gene3D" id="2.40.420.20">
    <property type="match status" value="1"/>
</dbReference>